<feature type="transmembrane region" description="Helical" evidence="1">
    <location>
        <begin position="22"/>
        <end position="42"/>
    </location>
</feature>
<dbReference type="EMBL" id="JACHOR010000005">
    <property type="protein sequence ID" value="MBB5747448.1"/>
    <property type="molecule type" value="Genomic_DNA"/>
</dbReference>
<keyword evidence="1" id="KW-0812">Transmembrane</keyword>
<name>A0A7W9FH95_9CAUL</name>
<keyword evidence="1" id="KW-0472">Membrane</keyword>
<gene>
    <name evidence="2" type="ORF">GGR13_003069</name>
</gene>
<feature type="transmembrane region" description="Helical" evidence="1">
    <location>
        <begin position="63"/>
        <end position="82"/>
    </location>
</feature>
<proteinExistence type="predicted"/>
<dbReference type="AlphaFoldDB" id="A0A7W9FH95"/>
<dbReference type="Proteomes" id="UP000545037">
    <property type="component" value="Unassembled WGS sequence"/>
</dbReference>
<evidence type="ECO:0000313" key="3">
    <source>
        <dbReference type="Proteomes" id="UP000545037"/>
    </source>
</evidence>
<accession>A0A7W9FH95</accession>
<feature type="transmembrane region" description="Helical" evidence="1">
    <location>
        <begin position="88"/>
        <end position="108"/>
    </location>
</feature>
<sequence length="136" mass="14345">MLVTLLIGMGLAFTPHDPFGPVAYIGFVVAAGLGGLTGWWRAKTVSMRYDADAAQVMARTSNFAVLVLVGLMALRSAVRLWLQNADLGLNIGAVTDAFLIFAIGLVVGQRVEMWIRARALKRGGAGASMLAPGRAS</sequence>
<dbReference type="Pfam" id="PF07301">
    <property type="entry name" value="DUF1453"/>
    <property type="match status" value="1"/>
</dbReference>
<reference evidence="2 3" key="1">
    <citation type="submission" date="2020-08" db="EMBL/GenBank/DDBJ databases">
        <title>Genomic Encyclopedia of Type Strains, Phase IV (KMG-IV): sequencing the most valuable type-strain genomes for metagenomic binning, comparative biology and taxonomic classification.</title>
        <authorList>
            <person name="Goeker M."/>
        </authorList>
    </citation>
    <scope>NUCLEOTIDE SEQUENCE [LARGE SCALE GENOMIC DNA]</scope>
    <source>
        <strain evidence="2 3">DSM 4737</strain>
    </source>
</reference>
<comment type="caution">
    <text evidence="2">The sequence shown here is derived from an EMBL/GenBank/DDBJ whole genome shotgun (WGS) entry which is preliminary data.</text>
</comment>
<keyword evidence="1" id="KW-1133">Transmembrane helix</keyword>
<keyword evidence="3" id="KW-1185">Reference proteome</keyword>
<organism evidence="2 3">
    <name type="scientific">Brevundimonas variabilis</name>
    <dbReference type="NCBI Taxonomy" id="74312"/>
    <lineage>
        <taxon>Bacteria</taxon>
        <taxon>Pseudomonadati</taxon>
        <taxon>Pseudomonadota</taxon>
        <taxon>Alphaproteobacteria</taxon>
        <taxon>Caulobacterales</taxon>
        <taxon>Caulobacteraceae</taxon>
        <taxon>Brevundimonas</taxon>
    </lineage>
</organism>
<protein>
    <submittedName>
        <fullName evidence="2">Membrane protein CcdC involved in cytochrome C biogenesis</fullName>
    </submittedName>
</protein>
<dbReference type="InterPro" id="IPR058247">
    <property type="entry name" value="DUF1453"/>
</dbReference>
<evidence type="ECO:0000313" key="2">
    <source>
        <dbReference type="EMBL" id="MBB5747448.1"/>
    </source>
</evidence>
<evidence type="ECO:0000256" key="1">
    <source>
        <dbReference type="SAM" id="Phobius"/>
    </source>
</evidence>